<reference evidence="2" key="2">
    <citation type="submission" date="2016-06" db="UniProtKB">
        <authorList>
            <consortium name="WormBaseParasite"/>
        </authorList>
    </citation>
    <scope>IDENTIFICATION</scope>
</reference>
<evidence type="ECO:0000313" key="1">
    <source>
        <dbReference type="Proteomes" id="UP000050741"/>
    </source>
</evidence>
<keyword evidence="1" id="KW-1185">Reference proteome</keyword>
<reference evidence="1" key="1">
    <citation type="submission" date="2014-05" db="EMBL/GenBank/DDBJ databases">
        <title>The genome and life-stage specific transcriptomes of Globodera pallida elucidate key aspects of plant parasitism by a cyst nematode.</title>
        <authorList>
            <person name="Cotton J.A."/>
            <person name="Lilley C.J."/>
            <person name="Jones L.M."/>
            <person name="Kikuchi T."/>
            <person name="Reid A.J."/>
            <person name="Thorpe P."/>
            <person name="Tsai I.J."/>
            <person name="Beasley H."/>
            <person name="Blok V."/>
            <person name="Cock P.J.A."/>
            <person name="Van den Akker S.E."/>
            <person name="Holroyd N."/>
            <person name="Hunt M."/>
            <person name="Mantelin S."/>
            <person name="Naghra H."/>
            <person name="Pain A."/>
            <person name="Palomares-Rius J.E."/>
            <person name="Zarowiecki M."/>
            <person name="Berriman M."/>
            <person name="Jones J.T."/>
            <person name="Urwin P.E."/>
        </authorList>
    </citation>
    <scope>NUCLEOTIDE SEQUENCE [LARGE SCALE GENOMIC DNA]</scope>
    <source>
        <strain evidence="1">Lindley</strain>
    </source>
</reference>
<organism evidence="1 2">
    <name type="scientific">Globodera pallida</name>
    <name type="common">Potato cyst nematode worm</name>
    <name type="synonym">Heterodera pallida</name>
    <dbReference type="NCBI Taxonomy" id="36090"/>
    <lineage>
        <taxon>Eukaryota</taxon>
        <taxon>Metazoa</taxon>
        <taxon>Ecdysozoa</taxon>
        <taxon>Nematoda</taxon>
        <taxon>Chromadorea</taxon>
        <taxon>Rhabditida</taxon>
        <taxon>Tylenchina</taxon>
        <taxon>Tylenchomorpha</taxon>
        <taxon>Tylenchoidea</taxon>
        <taxon>Heteroderidae</taxon>
        <taxon>Heteroderinae</taxon>
        <taxon>Globodera</taxon>
    </lineage>
</organism>
<proteinExistence type="predicted"/>
<protein>
    <submittedName>
        <fullName evidence="2">Secreted protein</fullName>
    </submittedName>
</protein>
<dbReference type="Proteomes" id="UP000050741">
    <property type="component" value="Unassembled WGS sequence"/>
</dbReference>
<sequence length="174" mass="17441">MAMAHYISAIVGPVLSILHNQFASPFLLNFQFRFSSHNDRHNPVCTACSSRSCPLRPAPCATVATVTVEVAAAVVAPCNSRSACRLPLPLRAAAVVEAVVAAEVAAEVVEAAVAVAAEVAGAVAPSNLALAARLPLPLHAAAGADAVAAGVADAVADAESVWLSSSALLPAASE</sequence>
<dbReference type="WBParaSite" id="GPLIN_001121300">
    <property type="protein sequence ID" value="GPLIN_001121300"/>
    <property type="gene ID" value="GPLIN_001121300"/>
</dbReference>
<evidence type="ECO:0000313" key="2">
    <source>
        <dbReference type="WBParaSite" id="GPLIN_001121300"/>
    </source>
</evidence>
<name>A0A183CEA9_GLOPA</name>
<accession>A0A183CEA9</accession>
<dbReference type="AlphaFoldDB" id="A0A183CEA9"/>